<protein>
    <submittedName>
        <fullName evidence="1">Uncharacterized protein</fullName>
    </submittedName>
</protein>
<sequence length="107" mass="12537">MNIYDLMPAPELQLTRDPLRVRVKCNSFYTGGRRERWRLRFTELPTVGVQMNISFMGFNIEMNCVPVGTALDGKKFEEIEAASTETMEYFCVAMLLYPTIQEHWDIY</sequence>
<evidence type="ECO:0000313" key="1">
    <source>
        <dbReference type="EMBL" id="CAB4138807.1"/>
    </source>
</evidence>
<dbReference type="EMBL" id="LR796362">
    <property type="protein sequence ID" value="CAB4138807.1"/>
    <property type="molecule type" value="Genomic_DNA"/>
</dbReference>
<gene>
    <name evidence="1" type="ORF">UFOVP350_1</name>
</gene>
<feature type="non-terminal residue" evidence="1">
    <location>
        <position position="107"/>
    </location>
</feature>
<organism evidence="1">
    <name type="scientific">uncultured Caudovirales phage</name>
    <dbReference type="NCBI Taxonomy" id="2100421"/>
    <lineage>
        <taxon>Viruses</taxon>
        <taxon>Duplodnaviria</taxon>
        <taxon>Heunggongvirae</taxon>
        <taxon>Uroviricota</taxon>
        <taxon>Caudoviricetes</taxon>
        <taxon>Peduoviridae</taxon>
        <taxon>Maltschvirus</taxon>
        <taxon>Maltschvirus maltsch</taxon>
    </lineage>
</organism>
<accession>A0A6J5M0H5</accession>
<reference evidence="1" key="1">
    <citation type="submission" date="2020-04" db="EMBL/GenBank/DDBJ databases">
        <authorList>
            <person name="Chiriac C."/>
            <person name="Salcher M."/>
            <person name="Ghai R."/>
            <person name="Kavagutti S V."/>
        </authorList>
    </citation>
    <scope>NUCLEOTIDE SEQUENCE</scope>
</reference>
<proteinExistence type="predicted"/>
<name>A0A6J5M0H5_9CAUD</name>